<evidence type="ECO:0000256" key="1">
    <source>
        <dbReference type="SAM" id="Phobius"/>
    </source>
</evidence>
<feature type="transmembrane region" description="Helical" evidence="1">
    <location>
        <begin position="40"/>
        <end position="63"/>
    </location>
</feature>
<dbReference type="AlphaFoldDB" id="A0A8D8UB85"/>
<evidence type="ECO:0000313" key="2">
    <source>
        <dbReference type="EMBL" id="CAG6702819.1"/>
    </source>
</evidence>
<accession>A0A8D8UB85</accession>
<protein>
    <submittedName>
        <fullName evidence="2">Uncharacterized protein</fullName>
    </submittedName>
</protein>
<proteinExistence type="predicted"/>
<dbReference type="EMBL" id="HBUF01340659">
    <property type="protein sequence ID" value="CAG6702819.1"/>
    <property type="molecule type" value="Transcribed_RNA"/>
</dbReference>
<name>A0A8D8UB85_9HEMI</name>
<sequence length="103" mass="12064">MVKLLRVPTCDDCFFSQIFFSKHNLLFLQQLLRVCLVKHLFNITLIILPMILIEQIVHITVVIQQGLAIVYSHLCKFSVNDSFIFVQLVQFGSFFFCRLIIIE</sequence>
<keyword evidence="1" id="KW-0812">Transmembrane</keyword>
<reference evidence="2" key="1">
    <citation type="submission" date="2021-05" db="EMBL/GenBank/DDBJ databases">
        <authorList>
            <person name="Alioto T."/>
            <person name="Alioto T."/>
            <person name="Gomez Garrido J."/>
        </authorList>
    </citation>
    <scope>NUCLEOTIDE SEQUENCE</scope>
</reference>
<feature type="transmembrane region" description="Helical" evidence="1">
    <location>
        <begin position="83"/>
        <end position="101"/>
    </location>
</feature>
<keyword evidence="1" id="KW-0472">Membrane</keyword>
<keyword evidence="1" id="KW-1133">Transmembrane helix</keyword>
<organism evidence="2">
    <name type="scientific">Cacopsylla melanoneura</name>
    <dbReference type="NCBI Taxonomy" id="428564"/>
    <lineage>
        <taxon>Eukaryota</taxon>
        <taxon>Metazoa</taxon>
        <taxon>Ecdysozoa</taxon>
        <taxon>Arthropoda</taxon>
        <taxon>Hexapoda</taxon>
        <taxon>Insecta</taxon>
        <taxon>Pterygota</taxon>
        <taxon>Neoptera</taxon>
        <taxon>Paraneoptera</taxon>
        <taxon>Hemiptera</taxon>
        <taxon>Sternorrhyncha</taxon>
        <taxon>Psylloidea</taxon>
        <taxon>Psyllidae</taxon>
        <taxon>Psyllinae</taxon>
        <taxon>Cacopsylla</taxon>
    </lineage>
</organism>